<dbReference type="Pfam" id="PF00176">
    <property type="entry name" value="SNF2-rel_dom"/>
    <property type="match status" value="1"/>
</dbReference>
<dbReference type="SUPFAM" id="SSF52540">
    <property type="entry name" value="P-loop containing nucleoside triphosphate hydrolases"/>
    <property type="match status" value="2"/>
</dbReference>
<keyword evidence="4" id="KW-0547">Nucleotide-binding</keyword>
<feature type="domain" description="Helicase C-terminal" evidence="3">
    <location>
        <begin position="764"/>
        <end position="918"/>
    </location>
</feature>
<dbReference type="InterPro" id="IPR001650">
    <property type="entry name" value="Helicase_C-like"/>
</dbReference>
<dbReference type="GO" id="GO:0004386">
    <property type="term" value="F:helicase activity"/>
    <property type="evidence" value="ECO:0007669"/>
    <property type="project" value="UniProtKB-KW"/>
</dbReference>
<dbReference type="SMART" id="SM00490">
    <property type="entry name" value="HELICc"/>
    <property type="match status" value="1"/>
</dbReference>
<sequence length="930" mass="107418">MLKTRAITIHIEWTENNQFFLWATTDVDVPVPPARWVKQLFLSHEESFYGSLLQDVSYKGTNGILLSVWQWVTLFKSEQFNRFIRWEWDELGDFSLAIAPTIYEAITDGTFLPEFKEDGMSFRVPDSVWEEFNPEFWEDSVIHMSNRKLVTSLFHICAEQAFEEAGGMFTRVSRLAGGKLTPEELNRYFDASRWRQWLGTEESAAPFTAGLRLTEPAEDSSEWSLETVLINRKNTEKVYPLNGKVPKSWVPYLAEAEEEQARWLRLFHWLEEAGSLRSSLSEEMAFLFLTEASEKFMQLGVPILLPSWWESIRNASLSLSAKVSSTATVRPSFVGLQAILDFNWRLSMNGVDLSEEEFMELTANSRRLVKVNGEWIQLDPEMVRKIQGLMKKAKKEGLRLQDLLEQELVPEEELTDDWTDPRLFAHIQIELNRSFKKMIDQLKNVSSIPLVPAPADLHADLRPYQQFGMSWLLFLRSCGFGAVLADDMGLGKTIQLISYLLHVKKQEQPKTPSLIICPTSVLGNWQKELERFAPGLQVALHYGSSRKQGEDFEQMAKEADVILTTYGLSHLDFETLAAVEWSTVALDEAQNIKNAQTKQSRAIRKLTGRHHIALTGTPMENRLSELWAIFDFTNHGYLNSLSHFQKHYIVPIEKDGMKVKIEQLQAKIRPFLLRRTKKDPEVELNLPDKLEQKEYCPLTTEQAVLYEQLVNETMEEIGKLAAFERRGLILQMLNKIKQLCNHPALYLKEQEPLHIVERSEKMNKLMELIENIIERKEACLIFTQYIGMGEMMKQELEQRFSIPVPFLNGSTSKDQRDRLVAQFQEGHFPVFLLSLKAGGTGLNLTAANHVIHFDRWWNPAVENQATDRAYRIGQNRFVHVHKMITTGTLEEKIDFMLEKKQALNDEIISSDQWLTELDDDELKKLLQLEH</sequence>
<keyword evidence="4" id="KW-0067">ATP-binding</keyword>
<evidence type="ECO:0000259" key="3">
    <source>
        <dbReference type="PROSITE" id="PS51194"/>
    </source>
</evidence>
<proteinExistence type="predicted"/>
<dbReference type="InterPro" id="IPR000330">
    <property type="entry name" value="SNF2_N"/>
</dbReference>
<evidence type="ECO:0000313" key="5">
    <source>
        <dbReference type="Proteomes" id="UP001619911"/>
    </source>
</evidence>
<reference evidence="4 5" key="1">
    <citation type="submission" date="2023-07" db="EMBL/GenBank/DDBJ databases">
        <title>Bacillus lucianemedeirus sp. nov, a new species isolated from an immunobiological production facility.</title>
        <authorList>
            <person name="Costa L.V."/>
            <person name="Miranda R.V.S.L."/>
            <person name="Brandao M.L.L."/>
            <person name="Reis C.M.F."/>
            <person name="Frazao A.M."/>
            <person name="Cruz F.V."/>
            <person name="Baio P.V.P."/>
            <person name="Veras J.F.C."/>
            <person name="Ramos J.N."/>
            <person name="Vieira V."/>
        </authorList>
    </citation>
    <scope>NUCLEOTIDE SEQUENCE [LARGE SCALE GENOMIC DNA]</scope>
    <source>
        <strain evidence="4 5">B190/17</strain>
    </source>
</reference>
<dbReference type="Gene3D" id="3.40.50.10810">
    <property type="entry name" value="Tandem AAA-ATPase domain"/>
    <property type="match status" value="1"/>
</dbReference>
<dbReference type="InterPro" id="IPR022138">
    <property type="entry name" value="DUF3670"/>
</dbReference>
<gene>
    <name evidence="4" type="ORF">QYG89_07825</name>
</gene>
<dbReference type="EC" id="3.6.4.-" evidence="4"/>
<dbReference type="GO" id="GO:0016787">
    <property type="term" value="F:hydrolase activity"/>
    <property type="evidence" value="ECO:0007669"/>
    <property type="project" value="UniProtKB-KW"/>
</dbReference>
<dbReference type="EMBL" id="JAUIYO010000004">
    <property type="protein sequence ID" value="MFK2825585.1"/>
    <property type="molecule type" value="Genomic_DNA"/>
</dbReference>
<evidence type="ECO:0000256" key="1">
    <source>
        <dbReference type="ARBA" id="ARBA00022801"/>
    </source>
</evidence>
<dbReference type="Pfam" id="PF00271">
    <property type="entry name" value="Helicase_C"/>
    <property type="match status" value="1"/>
</dbReference>
<dbReference type="InterPro" id="IPR014001">
    <property type="entry name" value="Helicase_ATP-bd"/>
</dbReference>
<keyword evidence="1 4" id="KW-0378">Hydrolase</keyword>
<dbReference type="Pfam" id="PF12419">
    <property type="entry name" value="DUF3670"/>
    <property type="match status" value="1"/>
</dbReference>
<dbReference type="Proteomes" id="UP001619911">
    <property type="component" value="Unassembled WGS sequence"/>
</dbReference>
<keyword evidence="4" id="KW-0347">Helicase</keyword>
<dbReference type="PROSITE" id="PS51194">
    <property type="entry name" value="HELICASE_CTER"/>
    <property type="match status" value="1"/>
</dbReference>
<evidence type="ECO:0000313" key="4">
    <source>
        <dbReference type="EMBL" id="MFK2825585.1"/>
    </source>
</evidence>
<keyword evidence="5" id="KW-1185">Reference proteome</keyword>
<protein>
    <submittedName>
        <fullName evidence="4">DEAD/DEAH box helicase</fullName>
        <ecNumber evidence="4">3.6.4.-</ecNumber>
    </submittedName>
</protein>
<comment type="caution">
    <text evidence="4">The sequence shown here is derived from an EMBL/GenBank/DDBJ whole genome shotgun (WGS) entry which is preliminary data.</text>
</comment>
<name>A0ABW8I7X0_9BACI</name>
<dbReference type="InterPro" id="IPR049730">
    <property type="entry name" value="SNF2/RAD54-like_C"/>
</dbReference>
<feature type="domain" description="Helicase ATP-binding" evidence="2">
    <location>
        <begin position="473"/>
        <end position="636"/>
    </location>
</feature>
<evidence type="ECO:0000259" key="2">
    <source>
        <dbReference type="PROSITE" id="PS51192"/>
    </source>
</evidence>
<dbReference type="InterPro" id="IPR038718">
    <property type="entry name" value="SNF2-like_sf"/>
</dbReference>
<dbReference type="CDD" id="cd18012">
    <property type="entry name" value="DEXQc_arch_SWI2_SNF2"/>
    <property type="match status" value="1"/>
</dbReference>
<dbReference type="RefSeq" id="WP_404316311.1">
    <property type="nucleotide sequence ID" value="NZ_JAUIYO010000004.1"/>
</dbReference>
<dbReference type="Gene3D" id="3.40.50.300">
    <property type="entry name" value="P-loop containing nucleotide triphosphate hydrolases"/>
    <property type="match status" value="1"/>
</dbReference>
<dbReference type="PROSITE" id="PS51192">
    <property type="entry name" value="HELICASE_ATP_BIND_1"/>
    <property type="match status" value="1"/>
</dbReference>
<organism evidence="4 5">
    <name type="scientific">Bacillus lumedeiriae</name>
    <dbReference type="NCBI Taxonomy" id="3058829"/>
    <lineage>
        <taxon>Bacteria</taxon>
        <taxon>Bacillati</taxon>
        <taxon>Bacillota</taxon>
        <taxon>Bacilli</taxon>
        <taxon>Bacillales</taxon>
        <taxon>Bacillaceae</taxon>
        <taxon>Bacillus</taxon>
    </lineage>
</organism>
<dbReference type="PANTHER" id="PTHR45629:SF7">
    <property type="entry name" value="DNA EXCISION REPAIR PROTEIN ERCC-6-RELATED"/>
    <property type="match status" value="1"/>
</dbReference>
<dbReference type="PANTHER" id="PTHR45629">
    <property type="entry name" value="SNF2/RAD54 FAMILY MEMBER"/>
    <property type="match status" value="1"/>
</dbReference>
<dbReference type="InterPro" id="IPR027417">
    <property type="entry name" value="P-loop_NTPase"/>
</dbReference>
<dbReference type="CDD" id="cd18793">
    <property type="entry name" value="SF2_C_SNF"/>
    <property type="match status" value="1"/>
</dbReference>
<dbReference type="InterPro" id="IPR050496">
    <property type="entry name" value="SNF2_RAD54_helicase_repair"/>
</dbReference>
<dbReference type="SMART" id="SM00487">
    <property type="entry name" value="DEXDc"/>
    <property type="match status" value="1"/>
</dbReference>
<accession>A0ABW8I7X0</accession>